<dbReference type="PANTHER" id="PTHR30462:SF3">
    <property type="entry name" value="INTERMEMBRANE TRANSPORT PROTEIN PQIA"/>
    <property type="match status" value="1"/>
</dbReference>
<evidence type="ECO:0000256" key="6">
    <source>
        <dbReference type="ARBA" id="ARBA00022989"/>
    </source>
</evidence>
<feature type="transmembrane region" description="Helical" evidence="8">
    <location>
        <begin position="304"/>
        <end position="329"/>
    </location>
</feature>
<reference evidence="9 10" key="1">
    <citation type="submission" date="2017-01" db="EMBL/GenBank/DDBJ databases">
        <title>The cable genome- insights into the physiology and evolution of filamentous bacteria capable of sulfide oxidation via long distance electron transfer.</title>
        <authorList>
            <person name="Schreiber L."/>
            <person name="Bjerg J.T."/>
            <person name="Boggild A."/>
            <person name="Van De Vossenberg J."/>
            <person name="Meysman F."/>
            <person name="Nielsen L.P."/>
            <person name="Schramm A."/>
            <person name="Kjeldsen K.U."/>
        </authorList>
    </citation>
    <scope>NUCLEOTIDE SEQUENCE [LARGE SCALE GENOMIC DNA]</scope>
    <source>
        <strain evidence="9">MCF</strain>
    </source>
</reference>
<evidence type="ECO:0000313" key="10">
    <source>
        <dbReference type="Proteomes" id="UP000287853"/>
    </source>
</evidence>
<feature type="transmembrane region" description="Helical" evidence="8">
    <location>
        <begin position="197"/>
        <end position="220"/>
    </location>
</feature>
<evidence type="ECO:0000256" key="7">
    <source>
        <dbReference type="ARBA" id="ARBA00023136"/>
    </source>
</evidence>
<comment type="subcellular location">
    <subcellularLocation>
        <location evidence="1">Cell inner membrane</location>
        <topology evidence="1">Multi-pass membrane protein</topology>
    </subcellularLocation>
</comment>
<evidence type="ECO:0000256" key="5">
    <source>
        <dbReference type="ARBA" id="ARBA00022692"/>
    </source>
</evidence>
<feature type="transmembrane region" description="Helical" evidence="8">
    <location>
        <begin position="79"/>
        <end position="104"/>
    </location>
</feature>
<sequence>MPHGTGRTQGFAPTTTLSQAMIIDPKKPPAGRLTDQFSICPSCDLLLEEIQPTPTHTAVCPRCLRRLHRRRPDSARRTMVLSLTGLLLYLPANFAPLLTFNILGAATSSSLFQSTLSMFDQGEYLVGILVVLTGLICPFMTLSLLFGVSAGLFLGWQQRWMKVFLHWYHHLTEWAMTDIYLIAVFITIIKMNHAAAIGYHLGFFCFISLVATTVAAQASLDQSLFWKKLDRSKADERPRIPAKTAARTGSEAGLLFCQSCHKITLLPPRDQQKNQRKNQKEQMSCPRCGERLHLRKENSIDRSWALITTALLLTLPANLLPIMSVSSLGNVSKSTIIDGIIHFFQEGSYGIGLVILTASVLVPLFKIIGMSLILISIHNKWTTWLRHKALMFRFIQFVGRWSMLDIFVIALLCSLVRFGSLSSVDTAPAALYFSAVVLCTMFAAISFDPRLLWDSGDQGAEAAPVENDQ</sequence>
<proteinExistence type="inferred from homology"/>
<dbReference type="EMBL" id="MTKO01000137">
    <property type="protein sequence ID" value="RWX42952.1"/>
    <property type="molecule type" value="Genomic_DNA"/>
</dbReference>
<keyword evidence="6 8" id="KW-1133">Transmembrane helix</keyword>
<feature type="transmembrane region" description="Helical" evidence="8">
    <location>
        <begin position="398"/>
        <end position="418"/>
    </location>
</feature>
<dbReference type="NCBIfam" id="TIGR00155">
    <property type="entry name" value="pqiA_fam"/>
    <property type="match status" value="1"/>
</dbReference>
<dbReference type="InterPro" id="IPR007498">
    <property type="entry name" value="PqiA-like"/>
</dbReference>
<comment type="similarity">
    <text evidence="2">Belongs to the PqiA family.</text>
</comment>
<comment type="caution">
    <text evidence="9">The sequence shown here is derived from an EMBL/GenBank/DDBJ whole genome shotgun (WGS) entry which is preliminary data.</text>
</comment>
<protein>
    <submittedName>
        <fullName evidence="9">Paraquat-inducible protein A</fullName>
    </submittedName>
</protein>
<evidence type="ECO:0000256" key="8">
    <source>
        <dbReference type="SAM" id="Phobius"/>
    </source>
</evidence>
<name>A0A444IQ71_9BACT</name>
<feature type="transmembrane region" description="Helical" evidence="8">
    <location>
        <begin position="430"/>
        <end position="447"/>
    </location>
</feature>
<dbReference type="Pfam" id="PF04403">
    <property type="entry name" value="PqiA"/>
    <property type="match status" value="2"/>
</dbReference>
<keyword evidence="4" id="KW-0997">Cell inner membrane</keyword>
<evidence type="ECO:0000313" key="9">
    <source>
        <dbReference type="EMBL" id="RWX42952.1"/>
    </source>
</evidence>
<dbReference type="Proteomes" id="UP000287853">
    <property type="component" value="Unassembled WGS sequence"/>
</dbReference>
<evidence type="ECO:0000256" key="3">
    <source>
        <dbReference type="ARBA" id="ARBA00022475"/>
    </source>
</evidence>
<gene>
    <name evidence="9" type="ORF">H206_00464</name>
</gene>
<evidence type="ECO:0000256" key="2">
    <source>
        <dbReference type="ARBA" id="ARBA00007555"/>
    </source>
</evidence>
<evidence type="ECO:0000256" key="1">
    <source>
        <dbReference type="ARBA" id="ARBA00004429"/>
    </source>
</evidence>
<dbReference type="PANTHER" id="PTHR30462">
    <property type="entry name" value="INTERMEMBRANE TRANSPORT PROTEIN PQIB-RELATED"/>
    <property type="match status" value="1"/>
</dbReference>
<keyword evidence="3" id="KW-1003">Cell membrane</keyword>
<organism evidence="9 10">
    <name type="scientific">Candidatus Electrothrix aarhusensis</name>
    <dbReference type="NCBI Taxonomy" id="1859131"/>
    <lineage>
        <taxon>Bacteria</taxon>
        <taxon>Pseudomonadati</taxon>
        <taxon>Thermodesulfobacteriota</taxon>
        <taxon>Desulfobulbia</taxon>
        <taxon>Desulfobulbales</taxon>
        <taxon>Desulfobulbaceae</taxon>
        <taxon>Candidatus Electrothrix</taxon>
    </lineage>
</organism>
<dbReference type="InterPro" id="IPR005219">
    <property type="entry name" value="PqiA-like_proteobact"/>
</dbReference>
<feature type="transmembrane region" description="Helical" evidence="8">
    <location>
        <begin position="124"/>
        <end position="154"/>
    </location>
</feature>
<dbReference type="InterPro" id="IPR051800">
    <property type="entry name" value="PqiA-PqiB_transport"/>
</dbReference>
<evidence type="ECO:0000256" key="4">
    <source>
        <dbReference type="ARBA" id="ARBA00022519"/>
    </source>
</evidence>
<dbReference type="AlphaFoldDB" id="A0A444IQ71"/>
<keyword evidence="10" id="KW-1185">Reference proteome</keyword>
<accession>A0A444IQ71</accession>
<keyword evidence="7 8" id="KW-0472">Membrane</keyword>
<dbReference type="GO" id="GO:0005886">
    <property type="term" value="C:plasma membrane"/>
    <property type="evidence" value="ECO:0007669"/>
    <property type="project" value="UniProtKB-SubCell"/>
</dbReference>
<feature type="transmembrane region" description="Helical" evidence="8">
    <location>
        <begin position="174"/>
        <end position="191"/>
    </location>
</feature>
<feature type="transmembrane region" description="Helical" evidence="8">
    <location>
        <begin position="349"/>
        <end position="377"/>
    </location>
</feature>
<keyword evidence="5 8" id="KW-0812">Transmembrane</keyword>